<dbReference type="Pfam" id="PF01476">
    <property type="entry name" value="LysM"/>
    <property type="match status" value="2"/>
</dbReference>
<name>A0A2H0WZ13_9BACT</name>
<dbReference type="PANTHER" id="PTHR21666:SF270">
    <property type="entry name" value="MUREIN HYDROLASE ACTIVATOR ENVC"/>
    <property type="match status" value="1"/>
</dbReference>
<dbReference type="Pfam" id="PF01551">
    <property type="entry name" value="Peptidase_M23"/>
    <property type="match status" value="1"/>
</dbReference>
<comment type="caution">
    <text evidence="2">The sequence shown here is derived from an EMBL/GenBank/DDBJ whole genome shotgun (WGS) entry which is preliminary data.</text>
</comment>
<dbReference type="SUPFAM" id="SSF54106">
    <property type="entry name" value="LysM domain"/>
    <property type="match status" value="2"/>
</dbReference>
<gene>
    <name evidence="2" type="ORF">COT54_02560</name>
</gene>
<dbReference type="InterPro" id="IPR036779">
    <property type="entry name" value="LysM_dom_sf"/>
</dbReference>
<protein>
    <recommendedName>
        <fullName evidence="1">LysM domain-containing protein</fullName>
    </recommendedName>
</protein>
<dbReference type="InterPro" id="IPR016047">
    <property type="entry name" value="M23ase_b-sheet_dom"/>
</dbReference>
<dbReference type="CDD" id="cd00118">
    <property type="entry name" value="LysM"/>
    <property type="match status" value="2"/>
</dbReference>
<feature type="domain" description="LysM" evidence="1">
    <location>
        <begin position="166"/>
        <end position="214"/>
    </location>
</feature>
<evidence type="ECO:0000313" key="2">
    <source>
        <dbReference type="EMBL" id="PIS17831.1"/>
    </source>
</evidence>
<dbReference type="SMART" id="SM00257">
    <property type="entry name" value="LysM"/>
    <property type="match status" value="2"/>
</dbReference>
<dbReference type="SUPFAM" id="SSF51261">
    <property type="entry name" value="Duplicated hybrid motif"/>
    <property type="match status" value="1"/>
</dbReference>
<evidence type="ECO:0000259" key="1">
    <source>
        <dbReference type="PROSITE" id="PS51782"/>
    </source>
</evidence>
<dbReference type="InterPro" id="IPR050570">
    <property type="entry name" value="Cell_wall_metabolism_enzyme"/>
</dbReference>
<dbReference type="GO" id="GO:0004222">
    <property type="term" value="F:metalloendopeptidase activity"/>
    <property type="evidence" value="ECO:0007669"/>
    <property type="project" value="TreeGrafter"/>
</dbReference>
<sequence>MSDLTGMAEFGEFNRQLWRYTTKHAYRAFFRFEAGKDIVAGALYHKRGKYARPFLHSTMMALIFFGITLGPKFVQASFTGGEVRDETLSGASVLGVSLDSTGIVTQESDKPWNQVSDYTVKEGDTLSSIALKFGVSIDSVKWANPSINWQKVKPGVVVAIPPVTGVVYKVKPGDTIYSIAKKFQTEAQGIVDFPMNTFSDDETFALVAGQTLIIPDGIMPNEVVSAPNIARVLTPDAGSVTATGSYVWPAFGRITQPFRWYHKGIDIANHDGGAILAADSGTVVVAGWTNVGYGNHIIIDHGNGSQTLYAHMLVISVVSGQRVSRGDTIGQMGSTGRSTGTHLHFEIRTSGGNADPMGYLK</sequence>
<dbReference type="PROSITE" id="PS51782">
    <property type="entry name" value="LYSM"/>
    <property type="match status" value="2"/>
</dbReference>
<dbReference type="InterPro" id="IPR018392">
    <property type="entry name" value="LysM"/>
</dbReference>
<reference evidence="3" key="1">
    <citation type="submission" date="2017-09" db="EMBL/GenBank/DDBJ databases">
        <title>Depth-based differentiation of microbial function through sediment-hosted aquifers and enrichment of novel symbionts in the deep terrestrial subsurface.</title>
        <authorList>
            <person name="Probst A.J."/>
            <person name="Ladd B."/>
            <person name="Jarett J.K."/>
            <person name="Geller-Mcgrath D.E."/>
            <person name="Sieber C.M.K."/>
            <person name="Emerson J.B."/>
            <person name="Anantharaman K."/>
            <person name="Thomas B.C."/>
            <person name="Malmstrom R."/>
            <person name="Stieglmeier M."/>
            <person name="Klingl A."/>
            <person name="Woyke T."/>
            <person name="Ryan C.M."/>
            <person name="Banfield J.F."/>
        </authorList>
    </citation>
    <scope>NUCLEOTIDE SEQUENCE [LARGE SCALE GENOMIC DNA]</scope>
</reference>
<evidence type="ECO:0000313" key="3">
    <source>
        <dbReference type="Proteomes" id="UP000229574"/>
    </source>
</evidence>
<dbReference type="Proteomes" id="UP000229574">
    <property type="component" value="Unassembled WGS sequence"/>
</dbReference>
<dbReference type="AlphaFoldDB" id="A0A2H0WZ13"/>
<dbReference type="CDD" id="cd12797">
    <property type="entry name" value="M23_peptidase"/>
    <property type="match status" value="1"/>
</dbReference>
<dbReference type="Gene3D" id="3.10.350.10">
    <property type="entry name" value="LysM domain"/>
    <property type="match status" value="2"/>
</dbReference>
<dbReference type="PANTHER" id="PTHR21666">
    <property type="entry name" value="PEPTIDASE-RELATED"/>
    <property type="match status" value="1"/>
</dbReference>
<accession>A0A2H0WZ13</accession>
<dbReference type="EMBL" id="PEYY01000100">
    <property type="protein sequence ID" value="PIS17831.1"/>
    <property type="molecule type" value="Genomic_DNA"/>
</dbReference>
<organism evidence="2 3">
    <name type="scientific">Candidatus Collierbacteria bacterium CG09_land_8_20_14_0_10_46_12</name>
    <dbReference type="NCBI Taxonomy" id="1974533"/>
    <lineage>
        <taxon>Bacteria</taxon>
        <taxon>Candidatus Collieribacteriota</taxon>
    </lineage>
</organism>
<proteinExistence type="predicted"/>
<feature type="domain" description="LysM" evidence="1">
    <location>
        <begin position="116"/>
        <end position="160"/>
    </location>
</feature>
<dbReference type="Gene3D" id="2.70.70.10">
    <property type="entry name" value="Glucose Permease (Domain IIA)"/>
    <property type="match status" value="1"/>
</dbReference>
<dbReference type="InterPro" id="IPR011055">
    <property type="entry name" value="Dup_hybrid_motif"/>
</dbReference>